<keyword evidence="1" id="KW-0472">Membrane</keyword>
<comment type="caution">
    <text evidence="2">The sequence shown here is derived from an EMBL/GenBank/DDBJ whole genome shotgun (WGS) entry which is preliminary data.</text>
</comment>
<proteinExistence type="predicted"/>
<keyword evidence="3" id="KW-1185">Reference proteome</keyword>
<sequence>MKYTINKGINRSIEFRGLKGQYIGYLAAGLAGLLVVFAIGYIAGVPVYLCLAVVMLAGSGLFTWVYRFSHRYGEHGLMKAMAFRQVPSAIICRSRRVFFGLNNKIKASK</sequence>
<keyword evidence="1" id="KW-0812">Transmembrane</keyword>
<evidence type="ECO:0000313" key="3">
    <source>
        <dbReference type="Proteomes" id="UP000294498"/>
    </source>
</evidence>
<organism evidence="2 3">
    <name type="scientific">Dinghuibacter silviterrae</name>
    <dbReference type="NCBI Taxonomy" id="1539049"/>
    <lineage>
        <taxon>Bacteria</taxon>
        <taxon>Pseudomonadati</taxon>
        <taxon>Bacteroidota</taxon>
        <taxon>Chitinophagia</taxon>
        <taxon>Chitinophagales</taxon>
        <taxon>Chitinophagaceae</taxon>
        <taxon>Dinghuibacter</taxon>
    </lineage>
</organism>
<name>A0A4V3GLQ8_9BACT</name>
<evidence type="ECO:0000256" key="1">
    <source>
        <dbReference type="SAM" id="Phobius"/>
    </source>
</evidence>
<feature type="transmembrane region" description="Helical" evidence="1">
    <location>
        <begin position="21"/>
        <end position="39"/>
    </location>
</feature>
<gene>
    <name evidence="2" type="ORF">EDB95_1528</name>
</gene>
<dbReference type="AlphaFoldDB" id="A0A4V3GLQ8"/>
<dbReference type="EMBL" id="SODV01000001">
    <property type="protein sequence ID" value="TDX00503.1"/>
    <property type="molecule type" value="Genomic_DNA"/>
</dbReference>
<dbReference type="Pfam" id="PF13571">
    <property type="entry name" value="DUF4133"/>
    <property type="match status" value="1"/>
</dbReference>
<keyword evidence="1" id="KW-1133">Transmembrane helix</keyword>
<dbReference type="Proteomes" id="UP000294498">
    <property type="component" value="Unassembled WGS sequence"/>
</dbReference>
<dbReference type="InterPro" id="IPR025407">
    <property type="entry name" value="DUF4133"/>
</dbReference>
<evidence type="ECO:0000313" key="2">
    <source>
        <dbReference type="EMBL" id="TDX00503.1"/>
    </source>
</evidence>
<protein>
    <submittedName>
        <fullName evidence="2">Uncharacterized protein DUF4133</fullName>
    </submittedName>
</protein>
<feature type="transmembrane region" description="Helical" evidence="1">
    <location>
        <begin position="45"/>
        <end position="66"/>
    </location>
</feature>
<accession>A0A4V3GLQ8</accession>
<reference evidence="2 3" key="1">
    <citation type="submission" date="2019-03" db="EMBL/GenBank/DDBJ databases">
        <title>Genomic Encyclopedia of Type Strains, Phase IV (KMG-IV): sequencing the most valuable type-strain genomes for metagenomic binning, comparative biology and taxonomic classification.</title>
        <authorList>
            <person name="Goeker M."/>
        </authorList>
    </citation>
    <scope>NUCLEOTIDE SEQUENCE [LARGE SCALE GENOMIC DNA]</scope>
    <source>
        <strain evidence="2 3">DSM 100059</strain>
    </source>
</reference>